<evidence type="ECO:0000256" key="4">
    <source>
        <dbReference type="ARBA" id="ARBA00022630"/>
    </source>
</evidence>
<dbReference type="Pfam" id="PF07992">
    <property type="entry name" value="Pyr_redox_2"/>
    <property type="match status" value="2"/>
</dbReference>
<evidence type="ECO:0000256" key="3">
    <source>
        <dbReference type="ARBA" id="ARBA00018240"/>
    </source>
</evidence>
<dbReference type="Proteomes" id="UP000580250">
    <property type="component" value="Unassembled WGS sequence"/>
</dbReference>
<evidence type="ECO:0000313" key="7">
    <source>
        <dbReference type="EMBL" id="CAD2208626.1"/>
    </source>
</evidence>
<gene>
    <name evidence="7" type="ORF">MENT_LOCUS62690</name>
</gene>
<evidence type="ECO:0000313" key="8">
    <source>
        <dbReference type="Proteomes" id="UP000580250"/>
    </source>
</evidence>
<dbReference type="AlphaFoldDB" id="A0A6V7YAT5"/>
<dbReference type="InterPro" id="IPR036188">
    <property type="entry name" value="FAD/NAD-bd_sf"/>
</dbReference>
<dbReference type="EMBL" id="CAJEWN010003805">
    <property type="protein sequence ID" value="CAD2208626.1"/>
    <property type="molecule type" value="Genomic_DNA"/>
</dbReference>
<dbReference type="Gene3D" id="3.50.50.60">
    <property type="entry name" value="FAD/NAD(P)-binding domain"/>
    <property type="match status" value="3"/>
</dbReference>
<dbReference type="SUPFAM" id="SSF51905">
    <property type="entry name" value="FAD/NAD(P)-binding domain"/>
    <property type="match status" value="2"/>
</dbReference>
<dbReference type="Gene3D" id="3.30.390.30">
    <property type="match status" value="1"/>
</dbReference>
<name>A0A6V7YAT5_MELEN</name>
<dbReference type="GO" id="GO:0016491">
    <property type="term" value="F:oxidoreductase activity"/>
    <property type="evidence" value="ECO:0007669"/>
    <property type="project" value="InterPro"/>
</dbReference>
<reference evidence="7 8" key="1">
    <citation type="submission" date="2020-08" db="EMBL/GenBank/DDBJ databases">
        <authorList>
            <person name="Koutsovoulos G."/>
            <person name="Danchin GJ E."/>
        </authorList>
    </citation>
    <scope>NUCLEOTIDE SEQUENCE [LARGE SCALE GENOMIC DNA]</scope>
</reference>
<feature type="domain" description="FAD/NAD(P)-binding" evidence="6">
    <location>
        <begin position="288"/>
        <end position="382"/>
    </location>
</feature>
<protein>
    <recommendedName>
        <fullName evidence="3">Pyridine nucleotide-disulfide oxidoreductase domain-containing protein 1</fullName>
    </recommendedName>
</protein>
<evidence type="ECO:0000256" key="5">
    <source>
        <dbReference type="ARBA" id="ARBA00022827"/>
    </source>
</evidence>
<dbReference type="PRINTS" id="PR00368">
    <property type="entry name" value="FADPNR"/>
</dbReference>
<comment type="cofactor">
    <cofactor evidence="1">
        <name>FAD</name>
        <dbReference type="ChEBI" id="CHEBI:57692"/>
    </cofactor>
</comment>
<dbReference type="OrthoDB" id="202203at2759"/>
<proteinExistence type="inferred from homology"/>
<sequence length="495" mass="56448">MNFLSADYVVVGGGVCGVCIVDELNELLNSEEVPGTSDHSIIFVSGLGGYIKRAVNIKKVGQISTSFDIKSLNSNIFKESKRITCLNDEVNKWIPTEKRLILKSGKIISYKKLAIATGASPKQTIQSNPLIIRLRDTQTINDLKEALSNSRRVLIFGNGGIASELAFKLKNIEVIWVFRHSHISATYFDMAAAKFFEPKLNEKEENKEINSEIIYDKITLVNENNEQEKDNSEYSGSALGPHWIAKLALKHSDKDSRKLFILNEIELNSVFNSKPDKLKEYELPNYFSKNSDWKLFVNLNDGKYIGCDLIIEATGVVPNTKIWKRDCPELELAEDNGILIDEHMRTNIPNVFAAGDVCTPRWTEERSHWKHIRLWTQARQMGIYCARAILIDNLLPDIAFDIFTHVTEFFGYKVVLLGDFSAEKLEKPFEINYRITENVEYIKVITKNHRIQGAVLIGETEMEEVMENLILDQIDISQIEDKLLDPNIDLEDYFD</sequence>
<dbReference type="InterPro" id="IPR016156">
    <property type="entry name" value="FAD/NAD-linked_Rdtase_dimer_sf"/>
</dbReference>
<keyword evidence="5" id="KW-0274">FAD</keyword>
<evidence type="ECO:0000256" key="1">
    <source>
        <dbReference type="ARBA" id="ARBA00001974"/>
    </source>
</evidence>
<keyword evidence="4" id="KW-0285">Flavoprotein</keyword>
<dbReference type="PANTHER" id="PTHR43429:SF2">
    <property type="entry name" value="PYRIDINE NUCLEOTIDE-DISULFIDE OXIDOREDUCTASE DOMAIN-CONTAINING PROTEIN 1"/>
    <property type="match status" value="1"/>
</dbReference>
<dbReference type="InterPro" id="IPR050260">
    <property type="entry name" value="FAD-bd_OxRdtase"/>
</dbReference>
<accession>A0A6V7YAT5</accession>
<comment type="caution">
    <text evidence="7">The sequence shown here is derived from an EMBL/GenBank/DDBJ whole genome shotgun (WGS) entry which is preliminary data.</text>
</comment>
<comment type="similarity">
    <text evidence="2">Belongs to the class-I pyridine nucleotide-disulfide oxidoreductase family. PYROXD1 subfamily.</text>
</comment>
<evidence type="ECO:0000256" key="2">
    <source>
        <dbReference type="ARBA" id="ARBA00008147"/>
    </source>
</evidence>
<feature type="domain" description="FAD/NAD(P)-binding" evidence="6">
    <location>
        <begin position="7"/>
        <end position="203"/>
    </location>
</feature>
<dbReference type="InterPro" id="IPR023753">
    <property type="entry name" value="FAD/NAD-binding_dom"/>
</dbReference>
<evidence type="ECO:0000259" key="6">
    <source>
        <dbReference type="Pfam" id="PF07992"/>
    </source>
</evidence>
<organism evidence="7 8">
    <name type="scientific">Meloidogyne enterolobii</name>
    <name type="common">Root-knot nematode worm</name>
    <name type="synonym">Meloidogyne mayaguensis</name>
    <dbReference type="NCBI Taxonomy" id="390850"/>
    <lineage>
        <taxon>Eukaryota</taxon>
        <taxon>Metazoa</taxon>
        <taxon>Ecdysozoa</taxon>
        <taxon>Nematoda</taxon>
        <taxon>Chromadorea</taxon>
        <taxon>Rhabditida</taxon>
        <taxon>Tylenchina</taxon>
        <taxon>Tylenchomorpha</taxon>
        <taxon>Tylenchoidea</taxon>
        <taxon>Meloidogynidae</taxon>
        <taxon>Meloidogyninae</taxon>
        <taxon>Meloidogyne</taxon>
    </lineage>
</organism>
<dbReference type="PANTHER" id="PTHR43429">
    <property type="entry name" value="PYRIDINE NUCLEOTIDE-DISULFIDE OXIDOREDUCTASE DOMAIN-CONTAINING"/>
    <property type="match status" value="1"/>
</dbReference>